<dbReference type="FunFam" id="3.30.200.20:FF:000042">
    <property type="entry name" value="Aurora kinase A"/>
    <property type="match status" value="1"/>
</dbReference>
<keyword evidence="15" id="KW-1185">Reference proteome</keyword>
<keyword evidence="6 11" id="KW-0418">Kinase</keyword>
<dbReference type="GO" id="GO:0000776">
    <property type="term" value="C:kinetochore"/>
    <property type="evidence" value="ECO:0007669"/>
    <property type="project" value="TreeGrafter"/>
</dbReference>
<dbReference type="Proteomes" id="UP000038045">
    <property type="component" value="Unplaced"/>
</dbReference>
<protein>
    <recommendedName>
        <fullName evidence="11">Serine/threonine-protein kinase PLK</fullName>
        <ecNumber evidence="11">2.7.11.21</ecNumber>
    </recommendedName>
    <alternativeName>
        <fullName evidence="11">Polo-like kinase</fullName>
    </alternativeName>
</protein>
<dbReference type="PANTHER" id="PTHR24345:SF93">
    <property type="entry name" value="SERINE_THREONINE-PROTEIN KINASE PLK1"/>
    <property type="match status" value="1"/>
</dbReference>
<dbReference type="Pfam" id="PF00069">
    <property type="entry name" value="Pkinase"/>
    <property type="match status" value="1"/>
</dbReference>
<feature type="region of interest" description="Disordered" evidence="12">
    <location>
        <begin position="313"/>
        <end position="332"/>
    </location>
</feature>
<reference evidence="16" key="1">
    <citation type="submission" date="2017-02" db="UniProtKB">
        <authorList>
            <consortium name="WormBaseParasite"/>
        </authorList>
    </citation>
    <scope>IDENTIFICATION</scope>
</reference>
<evidence type="ECO:0000256" key="6">
    <source>
        <dbReference type="ARBA" id="ARBA00022777"/>
    </source>
</evidence>
<evidence type="ECO:0000256" key="9">
    <source>
        <dbReference type="ARBA" id="ARBA00048347"/>
    </source>
</evidence>
<dbReference type="CDD" id="cd13117">
    <property type="entry name" value="POLO_box_2"/>
    <property type="match status" value="1"/>
</dbReference>
<dbReference type="Pfam" id="PF00659">
    <property type="entry name" value="POLO_box"/>
    <property type="match status" value="2"/>
</dbReference>
<feature type="domain" description="POLO box" evidence="14">
    <location>
        <begin position="370"/>
        <end position="448"/>
    </location>
</feature>
<dbReference type="InterPro" id="IPR017441">
    <property type="entry name" value="Protein_kinase_ATP_BS"/>
</dbReference>
<dbReference type="PROSITE" id="PS50011">
    <property type="entry name" value="PROTEIN_KINASE_DOM"/>
    <property type="match status" value="1"/>
</dbReference>
<dbReference type="InterPro" id="IPR011009">
    <property type="entry name" value="Kinase-like_dom_sf"/>
</dbReference>
<dbReference type="GO" id="GO:0106310">
    <property type="term" value="F:protein serine kinase activity"/>
    <property type="evidence" value="ECO:0007669"/>
    <property type="project" value="RHEA"/>
</dbReference>
<dbReference type="PROSITE" id="PS00108">
    <property type="entry name" value="PROTEIN_KINASE_ST"/>
    <property type="match status" value="1"/>
</dbReference>
<keyword evidence="2 11" id="KW-0723">Serine/threonine-protein kinase</keyword>
<dbReference type="FunFam" id="1.10.510.10:FF:000571">
    <property type="entry name" value="Maternal embryonic leucine zipper kinase"/>
    <property type="match status" value="1"/>
</dbReference>
<organism evidence="15 16">
    <name type="scientific">Parastrongyloides trichosuri</name>
    <name type="common">Possum-specific nematode worm</name>
    <dbReference type="NCBI Taxonomy" id="131310"/>
    <lineage>
        <taxon>Eukaryota</taxon>
        <taxon>Metazoa</taxon>
        <taxon>Ecdysozoa</taxon>
        <taxon>Nematoda</taxon>
        <taxon>Chromadorea</taxon>
        <taxon>Rhabditida</taxon>
        <taxon>Tylenchina</taxon>
        <taxon>Panagrolaimomorpha</taxon>
        <taxon>Strongyloidoidea</taxon>
        <taxon>Strongyloididae</taxon>
        <taxon>Parastrongyloides</taxon>
    </lineage>
</organism>
<evidence type="ECO:0000256" key="2">
    <source>
        <dbReference type="ARBA" id="ARBA00022527"/>
    </source>
</evidence>
<evidence type="ECO:0000259" key="14">
    <source>
        <dbReference type="PROSITE" id="PS50078"/>
    </source>
</evidence>
<keyword evidence="5 10" id="KW-0547">Nucleotide-binding</keyword>
<evidence type="ECO:0000256" key="11">
    <source>
        <dbReference type="RuleBase" id="RU361162"/>
    </source>
</evidence>
<dbReference type="GO" id="GO:0007052">
    <property type="term" value="P:mitotic spindle organization"/>
    <property type="evidence" value="ECO:0007669"/>
    <property type="project" value="TreeGrafter"/>
</dbReference>
<dbReference type="CDD" id="cd13118">
    <property type="entry name" value="POLO_box_1"/>
    <property type="match status" value="1"/>
</dbReference>
<keyword evidence="7 10" id="KW-0067">ATP-binding</keyword>
<sequence length="585" mass="68554">MTGENSKEIPLLIYDSHKNKKYKKGRFLGKGSFAHCYEFKDIDTKKILAIKVFFKSNIKDENQRKNIYQEVSIQKSLDHINILRIYNCFEDINNIYMILDVCKNKSLMELHIRRKTVTEPEAKYFLKQLVSGMSYLHKNMIIHRDLKLANLLLDEKMDIKIGDFGLAAKLLSKDEKRRSLCGTPNYVAPEILLRIDYSFEVDIWSIGCVLYTLLVGKPPFECSSVKGTYSNIKNNYYTIPSTVNKKAQFLIRNLLHPEPSRRPLIDQILSYDFLKYGYIPSRLPVSCLTMEPKFEYLLKPSNNKLNNVMTRTNEEPLSSCHEKRTSNDKNNDNLRNLYRQLQDLLSKNIKNISGNLMDETLHPASSPVYFVSKWADYTEKYGLGYQLSDNSIGILFKDDTRIIVDAANSQIQYFDYDNKEFYFTRTTYPEHLTKKVKLIELFKNYMMNHLIRAADPMPKDGDEFARLPVLKTWIRNEVAIILYLSNGTLQCNFFDDHVKIILCPYMKAVTVIDSEKNLKTYKFKLISEFGCVPDILTKLKFIKETIYKMIRPKRKYIETNFVNNDDSDEMLLNYLIPTKNRKIEY</sequence>
<feature type="domain" description="POLO box" evidence="14">
    <location>
        <begin position="469"/>
        <end position="551"/>
    </location>
</feature>
<evidence type="ECO:0000256" key="4">
    <source>
        <dbReference type="ARBA" id="ARBA00022737"/>
    </source>
</evidence>
<dbReference type="GO" id="GO:0000922">
    <property type="term" value="C:spindle pole"/>
    <property type="evidence" value="ECO:0007669"/>
    <property type="project" value="TreeGrafter"/>
</dbReference>
<evidence type="ECO:0000256" key="1">
    <source>
        <dbReference type="ARBA" id="ARBA00001946"/>
    </source>
</evidence>
<dbReference type="STRING" id="131310.A0A0N4ZMJ4"/>
<dbReference type="EC" id="2.7.11.21" evidence="11"/>
<dbReference type="GO" id="GO:0004674">
    <property type="term" value="F:protein serine/threonine kinase activity"/>
    <property type="evidence" value="ECO:0007669"/>
    <property type="project" value="UniProtKB-KW"/>
</dbReference>
<dbReference type="WBParaSite" id="PTRK_0000976200.1">
    <property type="protein sequence ID" value="PTRK_0000976200.1"/>
    <property type="gene ID" value="PTRK_0000976200"/>
</dbReference>
<dbReference type="GO" id="GO:0005737">
    <property type="term" value="C:cytoplasm"/>
    <property type="evidence" value="ECO:0007669"/>
    <property type="project" value="TreeGrafter"/>
</dbReference>
<proteinExistence type="inferred from homology"/>
<dbReference type="SUPFAM" id="SSF82615">
    <property type="entry name" value="Polo-box domain"/>
    <property type="match status" value="2"/>
</dbReference>
<dbReference type="AlphaFoldDB" id="A0A0N4ZMJ4"/>
<evidence type="ECO:0000313" key="15">
    <source>
        <dbReference type="Proteomes" id="UP000038045"/>
    </source>
</evidence>
<dbReference type="InterPro" id="IPR000719">
    <property type="entry name" value="Prot_kinase_dom"/>
</dbReference>
<dbReference type="SUPFAM" id="SSF56112">
    <property type="entry name" value="Protein kinase-like (PK-like)"/>
    <property type="match status" value="1"/>
</dbReference>
<dbReference type="InterPro" id="IPR036947">
    <property type="entry name" value="POLO_box_dom_sf"/>
</dbReference>
<feature type="compositionally biased region" description="Basic and acidic residues" evidence="12">
    <location>
        <begin position="320"/>
        <end position="332"/>
    </location>
</feature>
<dbReference type="SMART" id="SM00220">
    <property type="entry name" value="S_TKc"/>
    <property type="match status" value="1"/>
</dbReference>
<evidence type="ECO:0000313" key="16">
    <source>
        <dbReference type="WBParaSite" id="PTRK_0000976200.1"/>
    </source>
</evidence>
<feature type="domain" description="Protein kinase" evidence="13">
    <location>
        <begin position="22"/>
        <end position="274"/>
    </location>
</feature>
<dbReference type="InterPro" id="IPR008271">
    <property type="entry name" value="Ser/Thr_kinase_AS"/>
</dbReference>
<feature type="binding site" evidence="10">
    <location>
        <position position="51"/>
    </location>
    <ligand>
        <name>ATP</name>
        <dbReference type="ChEBI" id="CHEBI:30616"/>
    </ligand>
</feature>
<accession>A0A0N4ZMJ4</accession>
<keyword evidence="3 11" id="KW-0808">Transferase</keyword>
<dbReference type="GO" id="GO:0005634">
    <property type="term" value="C:nucleus"/>
    <property type="evidence" value="ECO:0007669"/>
    <property type="project" value="TreeGrafter"/>
</dbReference>
<dbReference type="InterPro" id="IPR033701">
    <property type="entry name" value="POLO_box_1"/>
</dbReference>
<comment type="catalytic activity">
    <reaction evidence="8 11">
        <text>L-threonyl-[protein] + ATP = O-phospho-L-threonyl-[protein] + ADP + H(+)</text>
        <dbReference type="Rhea" id="RHEA:46608"/>
        <dbReference type="Rhea" id="RHEA-COMP:11060"/>
        <dbReference type="Rhea" id="RHEA-COMP:11605"/>
        <dbReference type="ChEBI" id="CHEBI:15378"/>
        <dbReference type="ChEBI" id="CHEBI:30013"/>
        <dbReference type="ChEBI" id="CHEBI:30616"/>
        <dbReference type="ChEBI" id="CHEBI:61977"/>
        <dbReference type="ChEBI" id="CHEBI:456216"/>
        <dbReference type="EC" id="2.7.11.21"/>
    </reaction>
</comment>
<dbReference type="Gene3D" id="3.30.1120.30">
    <property type="entry name" value="POLO box domain"/>
    <property type="match status" value="2"/>
</dbReference>
<dbReference type="PANTHER" id="PTHR24345">
    <property type="entry name" value="SERINE/THREONINE-PROTEIN KINASE PLK"/>
    <property type="match status" value="1"/>
</dbReference>
<name>A0A0N4ZMJ4_PARTI</name>
<evidence type="ECO:0000259" key="13">
    <source>
        <dbReference type="PROSITE" id="PS50011"/>
    </source>
</evidence>
<evidence type="ECO:0000256" key="3">
    <source>
        <dbReference type="ARBA" id="ARBA00022679"/>
    </source>
</evidence>
<comment type="similarity">
    <text evidence="11">Belongs to the protein kinase superfamily. Ser/Thr protein kinase family. CDC5/Polo subfamily.</text>
</comment>
<evidence type="ECO:0000256" key="10">
    <source>
        <dbReference type="PROSITE-ProRule" id="PRU10141"/>
    </source>
</evidence>
<dbReference type="GO" id="GO:0005813">
    <property type="term" value="C:centrosome"/>
    <property type="evidence" value="ECO:0007669"/>
    <property type="project" value="TreeGrafter"/>
</dbReference>
<evidence type="ECO:0000256" key="8">
    <source>
        <dbReference type="ARBA" id="ARBA00047802"/>
    </source>
</evidence>
<dbReference type="Gene3D" id="3.30.200.20">
    <property type="entry name" value="Phosphorylase Kinase, domain 1"/>
    <property type="match status" value="1"/>
</dbReference>
<comment type="cofactor">
    <cofactor evidence="1">
        <name>Mg(2+)</name>
        <dbReference type="ChEBI" id="CHEBI:18420"/>
    </cofactor>
</comment>
<dbReference type="GO" id="GO:0005524">
    <property type="term" value="F:ATP binding"/>
    <property type="evidence" value="ECO:0007669"/>
    <property type="project" value="UniProtKB-UniRule"/>
</dbReference>
<evidence type="ECO:0000256" key="5">
    <source>
        <dbReference type="ARBA" id="ARBA00022741"/>
    </source>
</evidence>
<dbReference type="Gene3D" id="1.10.510.10">
    <property type="entry name" value="Transferase(Phosphotransferase) domain 1"/>
    <property type="match status" value="1"/>
</dbReference>
<dbReference type="InterPro" id="IPR000959">
    <property type="entry name" value="POLO_box_dom"/>
</dbReference>
<comment type="catalytic activity">
    <reaction evidence="9">
        <text>L-seryl-[protein] + ATP = O-phospho-L-seryl-[protein] + ADP + H(+)</text>
        <dbReference type="Rhea" id="RHEA:17989"/>
        <dbReference type="Rhea" id="RHEA-COMP:9863"/>
        <dbReference type="Rhea" id="RHEA-COMP:11604"/>
        <dbReference type="ChEBI" id="CHEBI:15378"/>
        <dbReference type="ChEBI" id="CHEBI:29999"/>
        <dbReference type="ChEBI" id="CHEBI:30616"/>
        <dbReference type="ChEBI" id="CHEBI:83421"/>
        <dbReference type="ChEBI" id="CHEBI:456216"/>
        <dbReference type="EC" id="2.7.11.21"/>
    </reaction>
</comment>
<evidence type="ECO:0000256" key="12">
    <source>
        <dbReference type="SAM" id="MobiDB-lite"/>
    </source>
</evidence>
<dbReference type="PROSITE" id="PS00107">
    <property type="entry name" value="PROTEIN_KINASE_ATP"/>
    <property type="match status" value="1"/>
</dbReference>
<dbReference type="PROSITE" id="PS50078">
    <property type="entry name" value="POLO_BOX"/>
    <property type="match status" value="2"/>
</dbReference>
<evidence type="ECO:0000256" key="7">
    <source>
        <dbReference type="ARBA" id="ARBA00022840"/>
    </source>
</evidence>
<keyword evidence="4" id="KW-0677">Repeat</keyword>
<dbReference type="InterPro" id="IPR033695">
    <property type="entry name" value="POLO_box_2"/>
</dbReference>